<accession>A0A0V1PUC3</accession>
<name>A0A0V1PUC3_9ASCO</name>
<evidence type="ECO:0000256" key="1">
    <source>
        <dbReference type="ARBA" id="ARBA00004370"/>
    </source>
</evidence>
<keyword evidence="5 7" id="KW-0472">Membrane</keyword>
<comment type="caution">
    <text evidence="8">The sequence shown here is derived from an EMBL/GenBank/DDBJ whole genome shotgun (WGS) entry which is preliminary data.</text>
</comment>
<keyword evidence="4 7" id="KW-1133">Transmembrane helix</keyword>
<proteinExistence type="inferred from homology"/>
<evidence type="ECO:0000256" key="6">
    <source>
        <dbReference type="SAM" id="MobiDB-lite"/>
    </source>
</evidence>
<dbReference type="InterPro" id="IPR000612">
    <property type="entry name" value="PMP3"/>
</dbReference>
<evidence type="ECO:0000256" key="5">
    <source>
        <dbReference type="ARBA" id="ARBA00023136"/>
    </source>
</evidence>
<dbReference type="PANTHER" id="PTHR21659:SF57">
    <property type="entry name" value="PLASMA MEMBRANE PROTEOLIPID 31"/>
    <property type="match status" value="1"/>
</dbReference>
<dbReference type="GeneID" id="26841479"/>
<dbReference type="EMBL" id="LMYN01000121">
    <property type="protein sequence ID" value="KRZ99777.1"/>
    <property type="molecule type" value="Genomic_DNA"/>
</dbReference>
<feature type="region of interest" description="Disordered" evidence="6">
    <location>
        <begin position="84"/>
        <end position="149"/>
    </location>
</feature>
<feature type="transmembrane region" description="Helical" evidence="7">
    <location>
        <begin position="36"/>
        <end position="57"/>
    </location>
</feature>
<keyword evidence="3 7" id="KW-0812">Transmembrane</keyword>
<dbReference type="AlphaFoldDB" id="A0A0V1PUC3"/>
<comment type="subcellular location">
    <subcellularLocation>
        <location evidence="1">Membrane</location>
    </subcellularLocation>
</comment>
<evidence type="ECO:0000256" key="3">
    <source>
        <dbReference type="ARBA" id="ARBA00022692"/>
    </source>
</evidence>
<evidence type="ECO:0000313" key="8">
    <source>
        <dbReference type="EMBL" id="KRZ99777.1"/>
    </source>
</evidence>
<evidence type="ECO:0000256" key="7">
    <source>
        <dbReference type="SAM" id="Phobius"/>
    </source>
</evidence>
<evidence type="ECO:0008006" key="10">
    <source>
        <dbReference type="Google" id="ProtNLM"/>
    </source>
</evidence>
<evidence type="ECO:0000256" key="2">
    <source>
        <dbReference type="ARBA" id="ARBA00009530"/>
    </source>
</evidence>
<dbReference type="Pfam" id="PF01679">
    <property type="entry name" value="Pmp3"/>
    <property type="match status" value="1"/>
</dbReference>
<reference evidence="8 9" key="1">
    <citation type="submission" date="2015-11" db="EMBL/GenBank/DDBJ databases">
        <title>The genome of Debaryomyces fabryi.</title>
        <authorList>
            <person name="Tafer H."/>
            <person name="Lopandic K."/>
        </authorList>
    </citation>
    <scope>NUCLEOTIDE SEQUENCE [LARGE SCALE GENOMIC DNA]</scope>
    <source>
        <strain evidence="8 9">CBS 789</strain>
    </source>
</reference>
<dbReference type="Proteomes" id="UP000054251">
    <property type="component" value="Unassembled WGS sequence"/>
</dbReference>
<feature type="compositionally biased region" description="Basic residues" evidence="6">
    <location>
        <begin position="99"/>
        <end position="112"/>
    </location>
</feature>
<dbReference type="PANTHER" id="PTHR21659">
    <property type="entry name" value="HYDROPHOBIC PROTEIN RCI2 LOW TEMPERATURE AND SALT RESPONSIVE PROTEIN LTI6 -RELATED"/>
    <property type="match status" value="1"/>
</dbReference>
<comment type="similarity">
    <text evidence="2">Belongs to the UPF0057 (PMP3) family.</text>
</comment>
<dbReference type="RefSeq" id="XP_015465880.1">
    <property type="nucleotide sequence ID" value="XM_015613299.1"/>
</dbReference>
<dbReference type="GO" id="GO:0016020">
    <property type="term" value="C:membrane"/>
    <property type="evidence" value="ECO:0007669"/>
    <property type="project" value="UniProtKB-SubCell"/>
</dbReference>
<gene>
    <name evidence="8" type="ORF">AC631_04470</name>
</gene>
<evidence type="ECO:0000256" key="4">
    <source>
        <dbReference type="ARBA" id="ARBA00022989"/>
    </source>
</evidence>
<organism evidence="8 9">
    <name type="scientific">Debaryomyces fabryi</name>
    <dbReference type="NCBI Taxonomy" id="58627"/>
    <lineage>
        <taxon>Eukaryota</taxon>
        <taxon>Fungi</taxon>
        <taxon>Dikarya</taxon>
        <taxon>Ascomycota</taxon>
        <taxon>Saccharomycotina</taxon>
        <taxon>Pichiomycetes</taxon>
        <taxon>Debaryomycetaceae</taxon>
        <taxon>Debaryomyces</taxon>
    </lineage>
</organism>
<keyword evidence="9" id="KW-1185">Reference proteome</keyword>
<sequence length="149" mass="17311">MCCCECLSDICLIVVSVFFPPLPVWIRRGLCTCDSLINILLCMLGYFPGLIHSWYIIAKYPPYAISHESKVYYVYQTQSDLENQYGERNSRTSRGSRNPLHHHHHHHHHHHREPLDHEPLPISNPTYGSTSDRNDRNETSPPAYTEISK</sequence>
<dbReference type="OrthoDB" id="2802411at2759"/>
<protein>
    <recommendedName>
        <fullName evidence="10">Plasma membrane proteolipid 3</fullName>
    </recommendedName>
</protein>
<evidence type="ECO:0000313" key="9">
    <source>
        <dbReference type="Proteomes" id="UP000054251"/>
    </source>
</evidence>